<evidence type="ECO:0000313" key="1">
    <source>
        <dbReference type="EMBL" id="KAL0921259.1"/>
    </source>
</evidence>
<dbReference type="InterPro" id="IPR053205">
    <property type="entry name" value="GHMP_kinase_L-arabinokinase"/>
</dbReference>
<reference evidence="1 2" key="1">
    <citation type="journal article" date="2024" name="Plant Biotechnol. J.">
        <title>Dendrobium thyrsiflorum genome and its molecular insights into genes involved in important horticultural traits.</title>
        <authorList>
            <person name="Chen B."/>
            <person name="Wang J.Y."/>
            <person name="Zheng P.J."/>
            <person name="Li K.L."/>
            <person name="Liang Y.M."/>
            <person name="Chen X.F."/>
            <person name="Zhang C."/>
            <person name="Zhao X."/>
            <person name="He X."/>
            <person name="Zhang G.Q."/>
            <person name="Liu Z.J."/>
            <person name="Xu Q."/>
        </authorList>
    </citation>
    <scope>NUCLEOTIDE SEQUENCE [LARGE SCALE GENOMIC DNA]</scope>
    <source>
        <strain evidence="1">GZMU011</strain>
    </source>
</reference>
<organism evidence="1 2">
    <name type="scientific">Dendrobium thyrsiflorum</name>
    <name type="common">Pinecone-like raceme dendrobium</name>
    <name type="synonym">Orchid</name>
    <dbReference type="NCBI Taxonomy" id="117978"/>
    <lineage>
        <taxon>Eukaryota</taxon>
        <taxon>Viridiplantae</taxon>
        <taxon>Streptophyta</taxon>
        <taxon>Embryophyta</taxon>
        <taxon>Tracheophyta</taxon>
        <taxon>Spermatophyta</taxon>
        <taxon>Magnoliopsida</taxon>
        <taxon>Liliopsida</taxon>
        <taxon>Asparagales</taxon>
        <taxon>Orchidaceae</taxon>
        <taxon>Epidendroideae</taxon>
        <taxon>Malaxideae</taxon>
        <taxon>Dendrobiinae</taxon>
        <taxon>Dendrobium</taxon>
    </lineage>
</organism>
<evidence type="ECO:0000313" key="2">
    <source>
        <dbReference type="Proteomes" id="UP001552299"/>
    </source>
</evidence>
<proteinExistence type="predicted"/>
<dbReference type="PANTHER" id="PTHR38134:SF2">
    <property type="entry name" value="GALACTOKINASE"/>
    <property type="match status" value="1"/>
</dbReference>
<name>A0ABD0V7P9_DENTH</name>
<dbReference type="EMBL" id="JANQDX010000007">
    <property type="protein sequence ID" value="KAL0921259.1"/>
    <property type="molecule type" value="Genomic_DNA"/>
</dbReference>
<dbReference type="Proteomes" id="UP001552299">
    <property type="component" value="Unassembled WGS sequence"/>
</dbReference>
<comment type="caution">
    <text evidence="1">The sequence shown here is derived from an EMBL/GenBank/DDBJ whole genome shotgun (WGS) entry which is preliminary data.</text>
</comment>
<dbReference type="PANTHER" id="PTHR38134">
    <property type="entry name" value="SLR1395 PROTEIN"/>
    <property type="match status" value="1"/>
</dbReference>
<dbReference type="AlphaFoldDB" id="A0ABD0V7P9"/>
<gene>
    <name evidence="1" type="ORF">M5K25_008316</name>
</gene>
<protein>
    <submittedName>
        <fullName evidence="1">Uncharacterized protein</fullName>
    </submittedName>
</protein>
<accession>A0ABD0V7P9</accession>
<keyword evidence="2" id="KW-1185">Reference proteome</keyword>
<sequence>MYTNNMQVFGKHTISGIGDISTTSVKILDLKLIDKYDPAQCSQAVRWNITKGFYPKFVINGDELNVMLGYRESRSQAAYSQRQRAKNVVIEEVANVELMKIRGVGLKNLRTLMDKEICGISQLKQFYRDKFYGECSQKMALMTSHPAHDRLSHALVQKVLFDTSIIQTNALTPDRLTSLEKYHETVVVSLASILTIEDEWLKSIKANLVILDDVPIACRAATDAGIRLKVRYECPDKQFSVNTTNSFATTENGNDGSISRESLKLPTFMRVGSLAKTDTCKQIERSDPCATLGRR</sequence>